<sequence length="303" mass="34247">MYVSELKDLLTDVRSFLGETLCREKLTPRAEEERLKLLMRLGPPPPAYLDMSRATTLPASLKSSPEPNCYETMSDSPLPSKSGSLSRRERFLFLEQNRKVWAKLSGSELYLYPGRSESRPASVIQLEGYIARPATSHKPFAFEIVCPGKKTYQFTACSEEEMSSWVEAVTDAGTRGKRELPPPPPVQAAPPPQEVYDTPDARLRPVTPPQEYERMISDSLYHVIGSKQIPIQEQLYKNVGIGKEEETCYYNLLPRDTEEIYQTITEEEKHGIGQSRIQAIIKAMEASIAEAQLYEPVDGTQER</sequence>
<keyword evidence="7" id="KW-1185">Reference proteome</keyword>
<protein>
    <recommendedName>
        <fullName evidence="5">PH domain-containing protein</fullName>
    </recommendedName>
</protein>
<evidence type="ECO:0000259" key="5">
    <source>
        <dbReference type="PROSITE" id="PS50003"/>
    </source>
</evidence>
<evidence type="ECO:0000313" key="7">
    <source>
        <dbReference type="Proteomes" id="UP001152798"/>
    </source>
</evidence>
<comment type="subcellular location">
    <subcellularLocation>
        <location evidence="1">Cytoplasm</location>
    </subcellularLocation>
</comment>
<dbReference type="Gene3D" id="2.30.29.30">
    <property type="entry name" value="Pleckstrin-homology domain (PH domain)/Phosphotyrosine-binding domain (PTB)"/>
    <property type="match status" value="1"/>
</dbReference>
<dbReference type="SUPFAM" id="SSF50729">
    <property type="entry name" value="PH domain-like"/>
    <property type="match status" value="1"/>
</dbReference>
<dbReference type="Proteomes" id="UP001152798">
    <property type="component" value="Chromosome 3"/>
</dbReference>
<evidence type="ECO:0000256" key="4">
    <source>
        <dbReference type="SAM" id="MobiDB-lite"/>
    </source>
</evidence>
<dbReference type="EMBL" id="OV725079">
    <property type="protein sequence ID" value="CAH1396847.1"/>
    <property type="molecule type" value="Genomic_DNA"/>
</dbReference>
<evidence type="ECO:0000256" key="2">
    <source>
        <dbReference type="ARBA" id="ARBA00022490"/>
    </source>
</evidence>
<proteinExistence type="predicted"/>
<dbReference type="Pfam" id="PF00169">
    <property type="entry name" value="PH"/>
    <property type="match status" value="1"/>
</dbReference>
<accession>A0A9P0H7H2</accession>
<feature type="region of interest" description="Disordered" evidence="4">
    <location>
        <begin position="174"/>
        <end position="200"/>
    </location>
</feature>
<dbReference type="InterPro" id="IPR037781">
    <property type="entry name" value="SKAP_fam"/>
</dbReference>
<feature type="region of interest" description="Disordered" evidence="4">
    <location>
        <begin position="60"/>
        <end position="83"/>
    </location>
</feature>
<evidence type="ECO:0000256" key="1">
    <source>
        <dbReference type="ARBA" id="ARBA00004496"/>
    </source>
</evidence>
<keyword evidence="2" id="KW-0963">Cytoplasm</keyword>
<dbReference type="GO" id="GO:0005737">
    <property type="term" value="C:cytoplasm"/>
    <property type="evidence" value="ECO:0007669"/>
    <property type="project" value="UniProtKB-SubCell"/>
</dbReference>
<reference evidence="6" key="1">
    <citation type="submission" date="2022-01" db="EMBL/GenBank/DDBJ databases">
        <authorList>
            <person name="King R."/>
        </authorList>
    </citation>
    <scope>NUCLEOTIDE SEQUENCE</scope>
</reference>
<dbReference type="AlphaFoldDB" id="A0A9P0H7H2"/>
<dbReference type="SMART" id="SM00233">
    <property type="entry name" value="PH"/>
    <property type="match status" value="1"/>
</dbReference>
<keyword evidence="3" id="KW-0597">Phosphoprotein</keyword>
<dbReference type="GO" id="GO:0005886">
    <property type="term" value="C:plasma membrane"/>
    <property type="evidence" value="ECO:0007669"/>
    <property type="project" value="TreeGrafter"/>
</dbReference>
<gene>
    <name evidence="6" type="ORF">NEZAVI_LOCUS6819</name>
</gene>
<evidence type="ECO:0000256" key="3">
    <source>
        <dbReference type="ARBA" id="ARBA00022553"/>
    </source>
</evidence>
<name>A0A9P0H7H2_NEZVI</name>
<dbReference type="PANTHER" id="PTHR15129">
    <property type="entry name" value="SRC-ASSOCIATED ADAPTOR PROTEIN"/>
    <property type="match status" value="1"/>
</dbReference>
<evidence type="ECO:0000313" key="6">
    <source>
        <dbReference type="EMBL" id="CAH1396847.1"/>
    </source>
</evidence>
<dbReference type="PANTHER" id="PTHR15129:SF0">
    <property type="entry name" value="SH3 DOMAIN-CONTAINING PROTEIN"/>
    <property type="match status" value="1"/>
</dbReference>
<feature type="domain" description="PH" evidence="5">
    <location>
        <begin position="78"/>
        <end position="174"/>
    </location>
</feature>
<dbReference type="InterPro" id="IPR011993">
    <property type="entry name" value="PH-like_dom_sf"/>
</dbReference>
<dbReference type="PROSITE" id="PS50003">
    <property type="entry name" value="PH_DOMAIN"/>
    <property type="match status" value="1"/>
</dbReference>
<feature type="compositionally biased region" description="Pro residues" evidence="4">
    <location>
        <begin position="181"/>
        <end position="193"/>
    </location>
</feature>
<dbReference type="InterPro" id="IPR001849">
    <property type="entry name" value="PH_domain"/>
</dbReference>
<dbReference type="OrthoDB" id="243840at2759"/>
<organism evidence="6 7">
    <name type="scientific">Nezara viridula</name>
    <name type="common">Southern green stink bug</name>
    <name type="synonym">Cimex viridulus</name>
    <dbReference type="NCBI Taxonomy" id="85310"/>
    <lineage>
        <taxon>Eukaryota</taxon>
        <taxon>Metazoa</taxon>
        <taxon>Ecdysozoa</taxon>
        <taxon>Arthropoda</taxon>
        <taxon>Hexapoda</taxon>
        <taxon>Insecta</taxon>
        <taxon>Pterygota</taxon>
        <taxon>Neoptera</taxon>
        <taxon>Paraneoptera</taxon>
        <taxon>Hemiptera</taxon>
        <taxon>Heteroptera</taxon>
        <taxon>Panheteroptera</taxon>
        <taxon>Pentatomomorpha</taxon>
        <taxon>Pentatomoidea</taxon>
        <taxon>Pentatomidae</taxon>
        <taxon>Pentatominae</taxon>
        <taxon>Nezara</taxon>
    </lineage>
</organism>